<feature type="domain" description="DUF218" evidence="1">
    <location>
        <begin position="46"/>
        <end position="161"/>
    </location>
</feature>
<evidence type="ECO:0000313" key="3">
    <source>
        <dbReference type="Proteomes" id="UP000568050"/>
    </source>
</evidence>
<dbReference type="Pfam" id="PF02698">
    <property type="entry name" value="DUF218"/>
    <property type="match status" value="1"/>
</dbReference>
<proteinExistence type="predicted"/>
<dbReference type="RefSeq" id="WP_183375123.1">
    <property type="nucleotide sequence ID" value="NZ_CBCSFZ010000022.1"/>
</dbReference>
<protein>
    <recommendedName>
        <fullName evidence="1">DUF218 domain-containing protein</fullName>
    </recommendedName>
</protein>
<dbReference type="EMBL" id="JACHWP010000001">
    <property type="protein sequence ID" value="MBB3022803.1"/>
    <property type="molecule type" value="Genomic_DNA"/>
</dbReference>
<sequence>MAGAVGIGAAVIAASEVIDQLASRSLVTPTSSEASGGGAADGSRTLIVLGYGQSGTRAGLINRFRVRQALRTAYVWEADGTGPCTLLMSGGAVRGHIPEAHLLRDEAMRCGFTGEIQLDALARSTEENVLNTLAAVESSRDAAYISHPLHSLLARRYLRHLRPELLRRIRRADDVRILEWGPLRPIMTVIGLRELRRVRRLHAGA</sequence>
<evidence type="ECO:0000313" key="2">
    <source>
        <dbReference type="EMBL" id="MBB3022803.1"/>
    </source>
</evidence>
<dbReference type="AlphaFoldDB" id="A0A839QQP6"/>
<comment type="caution">
    <text evidence="2">The sequence shown here is derived from an EMBL/GenBank/DDBJ whole genome shotgun (WGS) entry which is preliminary data.</text>
</comment>
<name>A0A839QQP6_9MICO</name>
<dbReference type="InterPro" id="IPR003848">
    <property type="entry name" value="DUF218"/>
</dbReference>
<evidence type="ECO:0000259" key="1">
    <source>
        <dbReference type="Pfam" id="PF02698"/>
    </source>
</evidence>
<gene>
    <name evidence="2" type="ORF">FHX50_001051</name>
</gene>
<accession>A0A839QQP6</accession>
<reference evidence="2 3" key="1">
    <citation type="submission" date="2020-08" db="EMBL/GenBank/DDBJ databases">
        <title>Sequencing the genomes of 1000 actinobacteria strains.</title>
        <authorList>
            <person name="Klenk H.-P."/>
        </authorList>
    </citation>
    <scope>NUCLEOTIDE SEQUENCE [LARGE SCALE GENOMIC DNA]</scope>
    <source>
        <strain evidence="2 3">DSM 23040</strain>
    </source>
</reference>
<keyword evidence="3" id="KW-1185">Reference proteome</keyword>
<organism evidence="2 3">
    <name type="scientific">Helcobacillus massiliensis</name>
    <dbReference type="NCBI Taxonomy" id="521392"/>
    <lineage>
        <taxon>Bacteria</taxon>
        <taxon>Bacillati</taxon>
        <taxon>Actinomycetota</taxon>
        <taxon>Actinomycetes</taxon>
        <taxon>Micrococcales</taxon>
        <taxon>Dermabacteraceae</taxon>
        <taxon>Helcobacillus</taxon>
    </lineage>
</organism>
<dbReference type="Proteomes" id="UP000568050">
    <property type="component" value="Unassembled WGS sequence"/>
</dbReference>